<dbReference type="EMBL" id="CP001857">
    <property type="protein sequence ID" value="ADB58540.1"/>
    <property type="molecule type" value="Genomic_DNA"/>
</dbReference>
<dbReference type="KEGG" id="apo:Arcpr_1493"/>
<keyword evidence="2" id="KW-1185">Reference proteome</keyword>
<sequence length="358" mass="38555">MPTAESAITINLQDATFAAPSETYGEVIVIGEDPNKLDLFNQVKTYYSQSEVEADFGPDSPISKATAKVFAQGVQRVKAVNAMKDDGTGNAVADYDTVLADLEDKKVDYDIMVATIDASDANASKLVNHAGTYHKVLVLASIGDAATVTSNFLALTANEYVFAVAHDDTNLTPGELSGAIAGVISKLQPWIPCEWYNVQGVNAAGYKASEVDQLEQNNIATIIEIGKAVISTAKSLDGSWIDVPRTKAYLVTEIRNALINLKLKLANMGSKIPYTPQGLSMIKATIEKVLRVAQAQRALREDYVDANGNLVRGYEVQMPNYDDISDSDKAARILKNVKVTAYLSGAISKITLDLIITL</sequence>
<name>D2REJ6_ARCPA</name>
<evidence type="ECO:0000313" key="1">
    <source>
        <dbReference type="EMBL" id="ADB58540.1"/>
    </source>
</evidence>
<dbReference type="PaxDb" id="572546-Arcpr_1493"/>
<reference evidence="1 2" key="1">
    <citation type="journal article" date="2010" name="Stand. Genomic Sci.">
        <title>Complete genome sequence of Archaeoglobus profundus type strain (AV18).</title>
        <authorList>
            <person name="von Jan M."/>
            <person name="Lapidus A."/>
            <person name="Del Rio T.G."/>
            <person name="Copeland A."/>
            <person name="Tice H."/>
            <person name="Cheng J.F."/>
            <person name="Lucas S."/>
            <person name="Chen F."/>
            <person name="Nolan M."/>
            <person name="Goodwin L."/>
            <person name="Han C."/>
            <person name="Pitluck S."/>
            <person name="Liolios K."/>
            <person name="Ivanova N."/>
            <person name="Mavromatis K."/>
            <person name="Ovchinnikova G."/>
            <person name="Chertkov O."/>
            <person name="Pati A."/>
            <person name="Chen A."/>
            <person name="Palaniappan K."/>
            <person name="Land M."/>
            <person name="Hauser L."/>
            <person name="Chang Y.J."/>
            <person name="Jeffries C.D."/>
            <person name="Saunders E."/>
            <person name="Brettin T."/>
            <person name="Detter J.C."/>
            <person name="Chain P."/>
            <person name="Eichinger K."/>
            <person name="Huber H."/>
            <person name="Spring S."/>
            <person name="Rohde M."/>
            <person name="Goker M."/>
            <person name="Wirth R."/>
            <person name="Woyke T."/>
            <person name="Bristow J."/>
            <person name="Eisen J.A."/>
            <person name="Markowitz V."/>
            <person name="Hugenholtz P."/>
            <person name="Kyrpides N.C."/>
            <person name="Klenk H.P."/>
        </authorList>
    </citation>
    <scope>NUCLEOTIDE SEQUENCE [LARGE SCALE GENOMIC DNA]</scope>
    <source>
        <strain evidence="2">DSM 5631 / JCM 9629 / NBRC 100127 / Av18</strain>
    </source>
</reference>
<dbReference type="GeneID" id="8740183"/>
<organism evidence="1 2">
    <name type="scientific">Archaeoglobus profundus (strain DSM 5631 / JCM 9629 / NBRC 100127 / Av18)</name>
    <dbReference type="NCBI Taxonomy" id="572546"/>
    <lineage>
        <taxon>Archaea</taxon>
        <taxon>Methanobacteriati</taxon>
        <taxon>Methanobacteriota</taxon>
        <taxon>Archaeoglobi</taxon>
        <taxon>Archaeoglobales</taxon>
        <taxon>Archaeoglobaceae</taxon>
        <taxon>Archaeoglobus</taxon>
    </lineage>
</organism>
<gene>
    <name evidence="1" type="ordered locus">Arcpr_1493</name>
</gene>
<proteinExistence type="predicted"/>
<dbReference type="Proteomes" id="UP000001901">
    <property type="component" value="Chromosome"/>
</dbReference>
<accession>D2REJ6</accession>
<dbReference type="STRING" id="572546.Arcpr_1493"/>
<dbReference type="HOGENOM" id="CLU_772945_0_0_2"/>
<evidence type="ECO:0000313" key="2">
    <source>
        <dbReference type="Proteomes" id="UP000001901"/>
    </source>
</evidence>
<dbReference type="OrthoDB" id="387426at2157"/>
<protein>
    <submittedName>
        <fullName evidence="1">Uncharacterized protein</fullName>
    </submittedName>
</protein>
<dbReference type="RefSeq" id="WP_012940876.1">
    <property type="nucleotide sequence ID" value="NC_013741.1"/>
</dbReference>
<dbReference type="AlphaFoldDB" id="D2REJ6"/>
<dbReference type="eggNOG" id="arCOG13281">
    <property type="taxonomic scope" value="Archaea"/>
</dbReference>